<name>A0ABV4DUY8_9CLOT</name>
<protein>
    <recommendedName>
        <fullName evidence="1">DUF8042 domain-containing protein</fullName>
    </recommendedName>
</protein>
<accession>A0ABV4DUY8</accession>
<dbReference type="RefSeq" id="WP_369868612.1">
    <property type="nucleotide sequence ID" value="NZ_JBGFFE010000005.1"/>
</dbReference>
<sequence length="126" mass="14600">MNEKIDALKTADEYMYNLKRGIKSVVDKFQSGKENDALNLLPLVIDGLQWMAQIIVLTKDVQKREINLSKFNCKLKETVKAIENEDYVLISDIFDYEIIPILEDTHKVIKNSIALYGCKDIKYEKN</sequence>
<organism evidence="2 3">
    <name type="scientific">Clostridium lapidicellarium</name>
    <dbReference type="NCBI Taxonomy" id="3240931"/>
    <lineage>
        <taxon>Bacteria</taxon>
        <taxon>Bacillati</taxon>
        <taxon>Bacillota</taxon>
        <taxon>Clostridia</taxon>
        <taxon>Eubacteriales</taxon>
        <taxon>Clostridiaceae</taxon>
        <taxon>Clostridium</taxon>
    </lineage>
</organism>
<keyword evidence="3" id="KW-1185">Reference proteome</keyword>
<reference evidence="2 3" key="1">
    <citation type="submission" date="2024-08" db="EMBL/GenBank/DDBJ databases">
        <title>Clostridium lapicellarii sp. nov., and Clostridium renhuaiense sp. nov., two species isolated from the mud in a fermentation cellar used for producing sauce-flavour Chinese liquors.</title>
        <authorList>
            <person name="Yang F."/>
            <person name="Wang H."/>
            <person name="Chen L.Q."/>
            <person name="Zhou N."/>
            <person name="Lu J.J."/>
            <person name="Pu X.X."/>
            <person name="Wan B."/>
            <person name="Wang L."/>
            <person name="Liu S.J."/>
        </authorList>
    </citation>
    <scope>NUCLEOTIDE SEQUENCE [LARGE SCALE GENOMIC DNA]</scope>
    <source>
        <strain evidence="2 3">MT-113</strain>
    </source>
</reference>
<dbReference type="Proteomes" id="UP001565220">
    <property type="component" value="Unassembled WGS sequence"/>
</dbReference>
<dbReference type="InterPro" id="IPR058355">
    <property type="entry name" value="DUF8042"/>
</dbReference>
<proteinExistence type="predicted"/>
<evidence type="ECO:0000313" key="3">
    <source>
        <dbReference type="Proteomes" id="UP001565220"/>
    </source>
</evidence>
<evidence type="ECO:0000313" key="2">
    <source>
        <dbReference type="EMBL" id="MEY8763050.1"/>
    </source>
</evidence>
<feature type="domain" description="DUF8042" evidence="1">
    <location>
        <begin position="1"/>
        <end position="112"/>
    </location>
</feature>
<dbReference type="Pfam" id="PF26154">
    <property type="entry name" value="DUF8042"/>
    <property type="match status" value="1"/>
</dbReference>
<comment type="caution">
    <text evidence="2">The sequence shown here is derived from an EMBL/GenBank/DDBJ whole genome shotgun (WGS) entry which is preliminary data.</text>
</comment>
<gene>
    <name evidence="2" type="ORF">AB8S09_05220</name>
</gene>
<evidence type="ECO:0000259" key="1">
    <source>
        <dbReference type="Pfam" id="PF26154"/>
    </source>
</evidence>
<dbReference type="EMBL" id="JBGFFE010000005">
    <property type="protein sequence ID" value="MEY8763050.1"/>
    <property type="molecule type" value="Genomic_DNA"/>
</dbReference>